<sequence length="349" mass="39655">MVIFKKIILIFILSFLFISISVSSLSLSLSNDDDDGFSSSSSSPSSYYIYAIAVIENLFQQQLMIIDPWENKTILNETLHLNFEIDDILIVEESNTFIVYSESRNQSLISINPSTYQLNIISQITPTIVGFEDVIQPSVFINEKRILYKPVVEINDGGEFSSLLRLDFENGKGGFVNISNESEIPTLGSLPNVAYDILNDYVYACYNSSSNIILVAFNETTSDIIETYGVIKNLEGFDVTMMFTDKLGNLYLIYQNNINNGSVYVCEVDSVLMECFGVFKYNIGIVPYAFTPYFLSRDKKSLIFITYDSENQFLLESIDFNNGFKSKKTIFSNNYLNNPFNVFWVSLAY</sequence>
<gene>
    <name evidence="1" type="ORF">RB653_008659</name>
</gene>
<proteinExistence type="predicted"/>
<name>A0AAN7U0X6_9MYCE</name>
<comment type="caution">
    <text evidence="1">The sequence shown here is derived from an EMBL/GenBank/DDBJ whole genome shotgun (WGS) entry which is preliminary data.</text>
</comment>
<accession>A0AAN7U0X6</accession>
<dbReference type="AlphaFoldDB" id="A0AAN7U0X6"/>
<evidence type="ECO:0000313" key="2">
    <source>
        <dbReference type="Proteomes" id="UP001344447"/>
    </source>
</evidence>
<evidence type="ECO:0000313" key="1">
    <source>
        <dbReference type="EMBL" id="KAK5578983.1"/>
    </source>
</evidence>
<protein>
    <submittedName>
        <fullName evidence="1">Uncharacterized protein</fullName>
    </submittedName>
</protein>
<reference evidence="1 2" key="1">
    <citation type="submission" date="2023-11" db="EMBL/GenBank/DDBJ databases">
        <title>Dfirmibasis_genome.</title>
        <authorList>
            <person name="Edelbroek B."/>
            <person name="Kjellin J."/>
            <person name="Jerlstrom-Hultqvist J."/>
            <person name="Soderbom F."/>
        </authorList>
    </citation>
    <scope>NUCLEOTIDE SEQUENCE [LARGE SCALE GENOMIC DNA]</scope>
    <source>
        <strain evidence="1 2">TNS-C-14</strain>
    </source>
</reference>
<dbReference type="Proteomes" id="UP001344447">
    <property type="component" value="Unassembled WGS sequence"/>
</dbReference>
<keyword evidence="2" id="KW-1185">Reference proteome</keyword>
<dbReference type="EMBL" id="JAVFKY010000003">
    <property type="protein sequence ID" value="KAK5578983.1"/>
    <property type="molecule type" value="Genomic_DNA"/>
</dbReference>
<organism evidence="1 2">
    <name type="scientific">Dictyostelium firmibasis</name>
    <dbReference type="NCBI Taxonomy" id="79012"/>
    <lineage>
        <taxon>Eukaryota</taxon>
        <taxon>Amoebozoa</taxon>
        <taxon>Evosea</taxon>
        <taxon>Eumycetozoa</taxon>
        <taxon>Dictyostelia</taxon>
        <taxon>Dictyosteliales</taxon>
        <taxon>Dictyosteliaceae</taxon>
        <taxon>Dictyostelium</taxon>
    </lineage>
</organism>